<organism evidence="2 3">
    <name type="scientific">Qipengyuania psychrotolerans</name>
    <dbReference type="NCBI Taxonomy" id="2867238"/>
    <lineage>
        <taxon>Bacteria</taxon>
        <taxon>Pseudomonadati</taxon>
        <taxon>Pseudomonadota</taxon>
        <taxon>Alphaproteobacteria</taxon>
        <taxon>Sphingomonadales</taxon>
        <taxon>Erythrobacteraceae</taxon>
        <taxon>Qipengyuania</taxon>
    </lineage>
</organism>
<name>A0ABX8ZDY9_9SPHN</name>
<sequence>MDTSMFVTQRKKLIMIGLFLLAVVAVVGREEDPGMLQQIAAEAEGAPVSAGPAQQQSAAPAAATAPQPSRQAQQTPDLDSWYSEAGRQNVPVEPIPENKDWLINDAEPLVSAEPIS</sequence>
<accession>A0ABX8ZDY9</accession>
<gene>
    <name evidence="2" type="ORF">K3166_00450</name>
</gene>
<evidence type="ECO:0000313" key="3">
    <source>
        <dbReference type="Proteomes" id="UP000824280"/>
    </source>
</evidence>
<reference evidence="2 3" key="1">
    <citation type="submission" date="2021-08" db="EMBL/GenBank/DDBJ databases">
        <title>Comparative Genomics Analysis of the Genus Qipengyuania Reveals Extensive Genetic Diversity and Metabolic Versatility, Including the Description of Fifteen Novel Species.</title>
        <authorList>
            <person name="Liu Y."/>
        </authorList>
    </citation>
    <scope>NUCLEOTIDE SEQUENCE [LARGE SCALE GENOMIC DNA]</scope>
    <source>
        <strain evidence="2 3">1XM2-8</strain>
    </source>
</reference>
<evidence type="ECO:0000256" key="1">
    <source>
        <dbReference type="SAM" id="MobiDB-lite"/>
    </source>
</evidence>
<dbReference type="EMBL" id="CP081297">
    <property type="protein sequence ID" value="QZD87220.1"/>
    <property type="molecule type" value="Genomic_DNA"/>
</dbReference>
<dbReference type="Proteomes" id="UP000824280">
    <property type="component" value="Chromosome"/>
</dbReference>
<dbReference type="RefSeq" id="WP_221422759.1">
    <property type="nucleotide sequence ID" value="NZ_CP081297.1"/>
</dbReference>
<proteinExistence type="predicted"/>
<keyword evidence="3" id="KW-1185">Reference proteome</keyword>
<feature type="region of interest" description="Disordered" evidence="1">
    <location>
        <begin position="43"/>
        <end position="116"/>
    </location>
</feature>
<feature type="compositionally biased region" description="Low complexity" evidence="1">
    <location>
        <begin position="46"/>
        <end position="76"/>
    </location>
</feature>
<evidence type="ECO:0000313" key="2">
    <source>
        <dbReference type="EMBL" id="QZD87220.1"/>
    </source>
</evidence>
<protein>
    <submittedName>
        <fullName evidence="2">Uncharacterized protein</fullName>
    </submittedName>
</protein>